<dbReference type="GO" id="GO:0034040">
    <property type="term" value="F:ATPase-coupled lipid transmembrane transporter activity"/>
    <property type="evidence" value="ECO:0007669"/>
    <property type="project" value="TreeGrafter"/>
</dbReference>
<dbReference type="AlphaFoldDB" id="A0A2P7U1I7"/>
<dbReference type="InterPro" id="IPR014216">
    <property type="entry name" value="ABC_transptr_CydD"/>
</dbReference>
<keyword evidence="6 8" id="KW-1133">Transmembrane helix</keyword>
<feature type="transmembrane region" description="Helical" evidence="8">
    <location>
        <begin position="244"/>
        <end position="275"/>
    </location>
</feature>
<keyword evidence="4" id="KW-0547">Nucleotide-binding</keyword>
<name>A0A2P7U1I7_9NEIS</name>
<evidence type="ECO:0000259" key="10">
    <source>
        <dbReference type="PROSITE" id="PS50929"/>
    </source>
</evidence>
<evidence type="ECO:0000313" key="12">
    <source>
        <dbReference type="Proteomes" id="UP000241868"/>
    </source>
</evidence>
<feature type="domain" description="ABC transmembrane type-1" evidence="10">
    <location>
        <begin position="39"/>
        <end position="318"/>
    </location>
</feature>
<dbReference type="Gene3D" id="3.40.50.300">
    <property type="entry name" value="P-loop containing nucleotide triphosphate hydrolases"/>
    <property type="match status" value="1"/>
</dbReference>
<evidence type="ECO:0000256" key="7">
    <source>
        <dbReference type="ARBA" id="ARBA00023136"/>
    </source>
</evidence>
<dbReference type="InterPro" id="IPR011527">
    <property type="entry name" value="ABC1_TM_dom"/>
</dbReference>
<proteinExistence type="predicted"/>
<dbReference type="GO" id="GO:0140359">
    <property type="term" value="F:ABC-type transporter activity"/>
    <property type="evidence" value="ECO:0007669"/>
    <property type="project" value="InterPro"/>
</dbReference>
<feature type="transmembrane region" description="Helical" evidence="8">
    <location>
        <begin position="21"/>
        <end position="43"/>
    </location>
</feature>
<evidence type="ECO:0000256" key="6">
    <source>
        <dbReference type="ARBA" id="ARBA00022989"/>
    </source>
</evidence>
<evidence type="ECO:0000256" key="5">
    <source>
        <dbReference type="ARBA" id="ARBA00022840"/>
    </source>
</evidence>
<evidence type="ECO:0000313" key="11">
    <source>
        <dbReference type="EMBL" id="PSJ80837.1"/>
    </source>
</evidence>
<dbReference type="SUPFAM" id="SSF90123">
    <property type="entry name" value="ABC transporter transmembrane region"/>
    <property type="match status" value="1"/>
</dbReference>
<feature type="transmembrane region" description="Helical" evidence="8">
    <location>
        <begin position="63"/>
        <end position="81"/>
    </location>
</feature>
<dbReference type="PANTHER" id="PTHR24221:SF261">
    <property type="entry name" value="GLUTATHIONE_L-CYSTEINE TRANSPORT SYSTEM ATP-BINDING_PERMEASE PROTEIN CYDD"/>
    <property type="match status" value="1"/>
</dbReference>
<evidence type="ECO:0000256" key="4">
    <source>
        <dbReference type="ARBA" id="ARBA00022741"/>
    </source>
</evidence>
<dbReference type="InterPro" id="IPR039421">
    <property type="entry name" value="Type_1_exporter"/>
</dbReference>
<dbReference type="InterPro" id="IPR036640">
    <property type="entry name" value="ABC1_TM_sf"/>
</dbReference>
<dbReference type="Proteomes" id="UP000241868">
    <property type="component" value="Unassembled WGS sequence"/>
</dbReference>
<dbReference type="PROSITE" id="PS00211">
    <property type="entry name" value="ABC_TRANSPORTER_1"/>
    <property type="match status" value="1"/>
</dbReference>
<dbReference type="GO" id="GO:0042883">
    <property type="term" value="P:cysteine transport"/>
    <property type="evidence" value="ECO:0007669"/>
    <property type="project" value="InterPro"/>
</dbReference>
<evidence type="ECO:0000256" key="2">
    <source>
        <dbReference type="ARBA" id="ARBA00022475"/>
    </source>
</evidence>
<dbReference type="GO" id="GO:0005886">
    <property type="term" value="C:plasma membrane"/>
    <property type="evidence" value="ECO:0007669"/>
    <property type="project" value="UniProtKB-SubCell"/>
</dbReference>
<feature type="domain" description="ABC transporter" evidence="9">
    <location>
        <begin position="354"/>
        <end position="565"/>
    </location>
</feature>
<dbReference type="EMBL" id="PXYY01000014">
    <property type="protein sequence ID" value="PSJ80837.1"/>
    <property type="molecule type" value="Genomic_DNA"/>
</dbReference>
<dbReference type="Pfam" id="PF00664">
    <property type="entry name" value="ABC_membrane"/>
    <property type="match status" value="1"/>
</dbReference>
<dbReference type="PANTHER" id="PTHR24221">
    <property type="entry name" value="ATP-BINDING CASSETTE SUB-FAMILY B"/>
    <property type="match status" value="1"/>
</dbReference>
<feature type="transmembrane region" description="Helical" evidence="8">
    <location>
        <begin position="168"/>
        <end position="190"/>
    </location>
</feature>
<keyword evidence="7 8" id="KW-0472">Membrane</keyword>
<dbReference type="SMART" id="SM00382">
    <property type="entry name" value="AAA"/>
    <property type="match status" value="1"/>
</dbReference>
<dbReference type="Pfam" id="PF00005">
    <property type="entry name" value="ABC_tran"/>
    <property type="match status" value="1"/>
</dbReference>
<dbReference type="OrthoDB" id="9806127at2"/>
<gene>
    <name evidence="11" type="primary">cydD</name>
    <name evidence="11" type="ORF">C7N83_03865</name>
</gene>
<dbReference type="GO" id="GO:0016887">
    <property type="term" value="F:ATP hydrolysis activity"/>
    <property type="evidence" value="ECO:0007669"/>
    <property type="project" value="InterPro"/>
</dbReference>
<dbReference type="NCBIfam" id="TIGR02857">
    <property type="entry name" value="CydD"/>
    <property type="match status" value="1"/>
</dbReference>
<dbReference type="CDD" id="cd18584">
    <property type="entry name" value="ABC_6TM_AarD_CydD"/>
    <property type="match status" value="1"/>
</dbReference>
<dbReference type="RefSeq" id="WP_106740778.1">
    <property type="nucleotide sequence ID" value="NZ_PXYY01000014.1"/>
</dbReference>
<comment type="subcellular location">
    <subcellularLocation>
        <location evidence="1">Cell membrane</location>
        <topology evidence="1">Multi-pass membrane protein</topology>
    </subcellularLocation>
</comment>
<evidence type="ECO:0000256" key="8">
    <source>
        <dbReference type="SAM" id="Phobius"/>
    </source>
</evidence>
<keyword evidence="2" id="KW-1003">Cell membrane</keyword>
<accession>A0A2P7U1I7</accession>
<sequence>MPRARYDNLLRTLLLPYLHRLWLPVGLACMSVALLIAQSALLAHLFADWLNAVVVGARVNREVLLQILPWLMAGLLLRPFLNLGKEWLLQNISLDARSSLRAKLLDALANLGPARHRYGNDGALSTQVLEQVDALDGYISRFYVQSLVAVVTPLAIVVAVFFHSKLAAGLLLLTAPLVPLFMILVGSMAADKNREQLDVLAQLGGRFLDLVRGMPTLRRLRATDWAQKQVAQSASRYQRKTMGVLALAFLSGAVLELFSSLAIALVAVYLGLGLIGVLPWAQGEVPVPYESALFILLLAPEFYLPLRQLGSDYHAKAQAQAAAAALQPLLAHASPTDFSEGLFNGHAENHAPEISLNRVSITDDGRQRLAELSLHIHSGSRIGISGGSGIGKSSLLQALLGFADYQGEILVDGANQRNHIARLQQQTAYLAQSATLMRGTIRHNLSLAKADADEDDMRCVLAQVGLWDVVSCLPQGLDTPLGERGRGLSGGQQQRLSLAQLLLRNCGLWLLDEPCAHLDAQTAAEIYALLDILSRGKTVLLVSHDWQEIDWLDQTVILGAHDGKT</sequence>
<protein>
    <submittedName>
        <fullName evidence="11">Thiol reductant ABC exporter subunit CydD</fullName>
    </submittedName>
</protein>
<organism evidence="11 12">
    <name type="scientific">Neisseria iguanae</name>
    <dbReference type="NCBI Taxonomy" id="90242"/>
    <lineage>
        <taxon>Bacteria</taxon>
        <taxon>Pseudomonadati</taxon>
        <taxon>Pseudomonadota</taxon>
        <taxon>Betaproteobacteria</taxon>
        <taxon>Neisseriales</taxon>
        <taxon>Neisseriaceae</taxon>
        <taxon>Neisseria</taxon>
    </lineage>
</organism>
<evidence type="ECO:0000256" key="1">
    <source>
        <dbReference type="ARBA" id="ARBA00004651"/>
    </source>
</evidence>
<keyword evidence="3 8" id="KW-0812">Transmembrane</keyword>
<dbReference type="InterPro" id="IPR027417">
    <property type="entry name" value="P-loop_NTPase"/>
</dbReference>
<dbReference type="PROSITE" id="PS50929">
    <property type="entry name" value="ABC_TM1F"/>
    <property type="match status" value="1"/>
</dbReference>
<dbReference type="GO" id="GO:0005524">
    <property type="term" value="F:ATP binding"/>
    <property type="evidence" value="ECO:0007669"/>
    <property type="project" value="UniProtKB-KW"/>
</dbReference>
<comment type="caution">
    <text evidence="11">The sequence shown here is derived from an EMBL/GenBank/DDBJ whole genome shotgun (WGS) entry which is preliminary data.</text>
</comment>
<dbReference type="InterPro" id="IPR003439">
    <property type="entry name" value="ABC_transporter-like_ATP-bd"/>
</dbReference>
<evidence type="ECO:0000256" key="3">
    <source>
        <dbReference type="ARBA" id="ARBA00022692"/>
    </source>
</evidence>
<keyword evidence="5" id="KW-0067">ATP-binding</keyword>
<keyword evidence="12" id="KW-1185">Reference proteome</keyword>
<evidence type="ECO:0000259" key="9">
    <source>
        <dbReference type="PROSITE" id="PS50893"/>
    </source>
</evidence>
<dbReference type="PROSITE" id="PS50893">
    <property type="entry name" value="ABC_TRANSPORTER_2"/>
    <property type="match status" value="1"/>
</dbReference>
<dbReference type="InterPro" id="IPR003593">
    <property type="entry name" value="AAA+_ATPase"/>
</dbReference>
<dbReference type="SUPFAM" id="SSF52540">
    <property type="entry name" value="P-loop containing nucleoside triphosphate hydrolases"/>
    <property type="match status" value="1"/>
</dbReference>
<feature type="transmembrane region" description="Helical" evidence="8">
    <location>
        <begin position="142"/>
        <end position="162"/>
    </location>
</feature>
<reference evidence="11 12" key="1">
    <citation type="submission" date="2018-03" db="EMBL/GenBank/DDBJ databases">
        <title>Neisseria weixii sp. nov., isolated from the intestinal contents of Tibetan Plateau pika (Ochotona curzoniae) in Yushu, Qinghai Province, China.</title>
        <authorList>
            <person name="Gui Z."/>
        </authorList>
    </citation>
    <scope>NUCLEOTIDE SEQUENCE [LARGE SCALE GENOMIC DNA]</scope>
    <source>
        <strain evidence="11 12">ATCC 51483</strain>
    </source>
</reference>
<dbReference type="Gene3D" id="1.20.1560.10">
    <property type="entry name" value="ABC transporter type 1, transmembrane domain"/>
    <property type="match status" value="1"/>
</dbReference>
<dbReference type="InterPro" id="IPR017871">
    <property type="entry name" value="ABC_transporter-like_CS"/>
</dbReference>